<organism evidence="2 3">
    <name type="scientific">Pocillopora damicornis</name>
    <name type="common">Cauliflower coral</name>
    <name type="synonym">Millepora damicornis</name>
    <dbReference type="NCBI Taxonomy" id="46731"/>
    <lineage>
        <taxon>Eukaryota</taxon>
        <taxon>Metazoa</taxon>
        <taxon>Cnidaria</taxon>
        <taxon>Anthozoa</taxon>
        <taxon>Hexacorallia</taxon>
        <taxon>Scleractinia</taxon>
        <taxon>Astrocoeniina</taxon>
        <taxon>Pocilloporidae</taxon>
        <taxon>Pocillopora</taxon>
    </lineage>
</organism>
<sequence>MWRSCLWAHPDTDFVNDLLHDIEFGVRIGYQPVSRDYQIHTNHLSAILNPEPVAREIARELDLNRKVGPFLTPPFENFTSSPLGAIPKKHSAPVKWRIIHDLSWPAGLSVNDGIPKDLFTCTYDSLDRITLLRQFGTGALMSKLDLSDAFRHILVNAQDWELLGSTWPVEIDGTVVPGYFIDTFLPFGLRSSPALFLKFVEGLKFVMSSRGASPIWNYLDDFWTCGPPSPNPHCPTSLDLMLGTCEHLGFTTNPAKTVLPTTNLILLGIELDSLAQEARIDQTRLAEVLYMLDKWSSRKHCTKRQLQSLIGKLHFISSVCRPGRTFVRRLIDLLSKASHPSHRIRLTVAFRKDIHWWQTFLTSWNGCSFFYQDTWLPNSSLDLFTDASHAAFGAYFAGEWFSCSFSAHRIPLSRSITFKELYAITAAVSAWAPSLASHNVMFHCDNQSVVHILSSGTSRCKHIMSMLRYLFYVCAYYNILLRAIHIPGVSNCFADCLSRLQ</sequence>
<gene>
    <name evidence="2" type="ORF">pdam_00006548</name>
</gene>
<dbReference type="EMBL" id="RCHS01004086">
    <property type="protein sequence ID" value="RMX37720.1"/>
    <property type="molecule type" value="Genomic_DNA"/>
</dbReference>
<dbReference type="OrthoDB" id="6019648at2759"/>
<feature type="non-terminal residue" evidence="2">
    <location>
        <position position="501"/>
    </location>
</feature>
<dbReference type="PANTHER" id="PTHR33050:SF8">
    <property type="entry name" value="REVERSE TRANSCRIPTASE DOMAIN-CONTAINING PROTEIN"/>
    <property type="match status" value="1"/>
</dbReference>
<comment type="caution">
    <text evidence="2">The sequence shown here is derived from an EMBL/GenBank/DDBJ whole genome shotgun (WGS) entry which is preliminary data.</text>
</comment>
<dbReference type="InterPro" id="IPR000477">
    <property type="entry name" value="RT_dom"/>
</dbReference>
<dbReference type="Proteomes" id="UP000275408">
    <property type="component" value="Unassembled WGS sequence"/>
</dbReference>
<evidence type="ECO:0000259" key="1">
    <source>
        <dbReference type="PROSITE" id="PS50878"/>
    </source>
</evidence>
<dbReference type="Gene3D" id="3.30.70.270">
    <property type="match status" value="1"/>
</dbReference>
<dbReference type="PROSITE" id="PS50878">
    <property type="entry name" value="RT_POL"/>
    <property type="match status" value="1"/>
</dbReference>
<dbReference type="InterPro" id="IPR043128">
    <property type="entry name" value="Rev_trsase/Diguanyl_cyclase"/>
</dbReference>
<evidence type="ECO:0000313" key="2">
    <source>
        <dbReference type="EMBL" id="RMX37720.1"/>
    </source>
</evidence>
<evidence type="ECO:0000313" key="3">
    <source>
        <dbReference type="Proteomes" id="UP000275408"/>
    </source>
</evidence>
<dbReference type="InterPro" id="IPR052055">
    <property type="entry name" value="Hepadnavirus_pol/RT"/>
</dbReference>
<feature type="domain" description="Reverse transcriptase" evidence="1">
    <location>
        <begin position="67"/>
        <end position="271"/>
    </location>
</feature>
<protein>
    <recommendedName>
        <fullName evidence="1">Reverse transcriptase domain-containing protein</fullName>
    </recommendedName>
</protein>
<dbReference type="AlphaFoldDB" id="A0A3M6T8I8"/>
<dbReference type="InterPro" id="IPR043502">
    <property type="entry name" value="DNA/RNA_pol_sf"/>
</dbReference>
<dbReference type="CDD" id="cd09275">
    <property type="entry name" value="RNase_HI_RT_DIRS1"/>
    <property type="match status" value="1"/>
</dbReference>
<dbReference type="SUPFAM" id="SSF56672">
    <property type="entry name" value="DNA/RNA polymerases"/>
    <property type="match status" value="1"/>
</dbReference>
<dbReference type="Pfam" id="PF00078">
    <property type="entry name" value="RVT_1"/>
    <property type="match status" value="1"/>
</dbReference>
<proteinExistence type="predicted"/>
<reference evidence="2 3" key="1">
    <citation type="journal article" date="2018" name="Sci. Rep.">
        <title>Comparative analysis of the Pocillopora damicornis genome highlights role of immune system in coral evolution.</title>
        <authorList>
            <person name="Cunning R."/>
            <person name="Bay R.A."/>
            <person name="Gillette P."/>
            <person name="Baker A.C."/>
            <person name="Traylor-Knowles N."/>
        </authorList>
    </citation>
    <scope>NUCLEOTIDE SEQUENCE [LARGE SCALE GENOMIC DNA]</scope>
    <source>
        <strain evidence="2">RSMAS</strain>
        <tissue evidence="2">Whole animal</tissue>
    </source>
</reference>
<keyword evidence="3" id="KW-1185">Reference proteome</keyword>
<dbReference type="PANTHER" id="PTHR33050">
    <property type="entry name" value="REVERSE TRANSCRIPTASE DOMAIN-CONTAINING PROTEIN"/>
    <property type="match status" value="1"/>
</dbReference>
<name>A0A3M6T8I8_POCDA</name>
<accession>A0A3M6T8I8</accession>